<evidence type="ECO:0000313" key="11">
    <source>
        <dbReference type="Proteomes" id="UP000006681"/>
    </source>
</evidence>
<accession>E1QRI7</accession>
<evidence type="ECO:0000313" key="10">
    <source>
        <dbReference type="EMBL" id="ADN51801.1"/>
    </source>
</evidence>
<dbReference type="PANTHER" id="PTHR11735">
    <property type="entry name" value="TRNA N6-ADENOSINE THREONYLCARBAMOYLTRANSFERASE"/>
    <property type="match status" value="1"/>
</dbReference>
<dbReference type="NCBIfam" id="TIGR00329">
    <property type="entry name" value="gcp_kae1"/>
    <property type="match status" value="1"/>
</dbReference>
<dbReference type="GeneID" id="9753395"/>
<dbReference type="GO" id="GO:0008233">
    <property type="term" value="F:peptidase activity"/>
    <property type="evidence" value="ECO:0007669"/>
    <property type="project" value="UniProtKB-KW"/>
</dbReference>
<feature type="binding site" evidence="8">
    <location>
        <begin position="130"/>
        <end position="134"/>
    </location>
    <ligand>
        <name>substrate</name>
    </ligand>
</feature>
<keyword evidence="5 8" id="KW-0408">Iron</keyword>
<feature type="binding site" evidence="8">
    <location>
        <position position="287"/>
    </location>
    <ligand>
        <name>Fe cation</name>
        <dbReference type="ChEBI" id="CHEBI:24875"/>
    </ligand>
</feature>
<dbReference type="InterPro" id="IPR000905">
    <property type="entry name" value="Gcp-like_dom"/>
</dbReference>
<dbReference type="InterPro" id="IPR043129">
    <property type="entry name" value="ATPase_NBD"/>
</dbReference>
<reference evidence="10 11" key="1">
    <citation type="journal article" date="2010" name="Stand. Genomic Sci.">
        <title>Complete genome sequence of Vulcanisaeta distributa type strain (IC-017).</title>
        <authorList>
            <person name="Mavromatis K."/>
            <person name="Sikorski J."/>
            <person name="Pabst E."/>
            <person name="Teshima H."/>
            <person name="Lapidus A."/>
            <person name="Lucas S."/>
            <person name="Nolan M."/>
            <person name="Glavina Del Rio T."/>
            <person name="Cheng J.F."/>
            <person name="Bruce D."/>
            <person name="Goodwin L."/>
            <person name="Pitluck S."/>
            <person name="Liolios K."/>
            <person name="Ivanova N."/>
            <person name="Mikhailova N."/>
            <person name="Pati A."/>
            <person name="Chen A."/>
            <person name="Palaniappan K."/>
            <person name="Land M."/>
            <person name="Hauser L."/>
            <person name="Chang Y.J."/>
            <person name="Jeffries C.D."/>
            <person name="Rohde M."/>
            <person name="Spring S."/>
            <person name="Goker M."/>
            <person name="Wirth R."/>
            <person name="Woyke T."/>
            <person name="Bristow J."/>
            <person name="Eisen J.A."/>
            <person name="Markowitz V."/>
            <person name="Hugenholtz P."/>
            <person name="Klenk H.P."/>
            <person name="Kyrpides N.C."/>
        </authorList>
    </citation>
    <scope>NUCLEOTIDE SEQUENCE [LARGE SCALE GENOMIC DNA]</scope>
    <source>
        <strain evidence="11">DSM 14429 / JCM 11212 / NBRC 100878 / IC-017</strain>
    </source>
</reference>
<comment type="similarity">
    <text evidence="8">Belongs to the KAE1 / TsaD family.</text>
</comment>
<feature type="domain" description="Gcp-like" evidence="9">
    <location>
        <begin position="29"/>
        <end position="293"/>
    </location>
</feature>
<dbReference type="EC" id="2.3.1.234" evidence="8"/>
<dbReference type="STRING" id="572478.Vdis_2435"/>
<dbReference type="EMBL" id="CP002100">
    <property type="protein sequence ID" value="ADN51801.1"/>
    <property type="molecule type" value="Genomic_DNA"/>
</dbReference>
<evidence type="ECO:0000256" key="3">
    <source>
        <dbReference type="ARBA" id="ARBA00022694"/>
    </source>
</evidence>
<dbReference type="HOGENOM" id="CLU_023208_2_2_2"/>
<dbReference type="eggNOG" id="arCOG01183">
    <property type="taxonomic scope" value="Archaea"/>
</dbReference>
<protein>
    <recommendedName>
        <fullName evidence="8">tRNA N6-adenosine threonylcarbamoyltransferase</fullName>
        <ecNumber evidence="8">2.3.1.234</ecNumber>
    </recommendedName>
    <alternativeName>
        <fullName evidence="8">N6-L-threonylcarbamoyladenine synthase</fullName>
        <shortName evidence="8">t(6)A synthase</shortName>
    </alternativeName>
    <alternativeName>
        <fullName evidence="8">t(6)A37 threonylcarbamoyladenosine biosynthesis protein Kae1</fullName>
    </alternativeName>
    <alternativeName>
        <fullName evidence="8">tRNA threonylcarbamoyladenosine biosynthesis protein Kae1</fullName>
    </alternativeName>
</protein>
<dbReference type="Pfam" id="PF00814">
    <property type="entry name" value="TsaD"/>
    <property type="match status" value="1"/>
</dbReference>
<evidence type="ECO:0000256" key="1">
    <source>
        <dbReference type="ARBA" id="ARBA00022490"/>
    </source>
</evidence>
<dbReference type="OrthoDB" id="6818at2157"/>
<gene>
    <name evidence="8" type="primary">kae1</name>
    <name evidence="10" type="ordered locus">Vdis_2435</name>
</gene>
<feature type="binding site" evidence="8">
    <location>
        <position position="259"/>
    </location>
    <ligand>
        <name>substrate</name>
    </ligand>
</feature>
<evidence type="ECO:0000256" key="5">
    <source>
        <dbReference type="ARBA" id="ARBA00023004"/>
    </source>
</evidence>
<dbReference type="InterPro" id="IPR017861">
    <property type="entry name" value="KAE1/TsaD"/>
</dbReference>
<dbReference type="PROSITE" id="PS01016">
    <property type="entry name" value="GLYCOPROTEASE"/>
    <property type="match status" value="1"/>
</dbReference>
<keyword evidence="11" id="KW-1185">Reference proteome</keyword>
<name>E1QRI7_VULDI</name>
<evidence type="ECO:0000256" key="6">
    <source>
        <dbReference type="ARBA" id="ARBA00023315"/>
    </source>
</evidence>
<comment type="caution">
    <text evidence="8">Lacks conserved residue(s) required for the propagation of feature annotation.</text>
</comment>
<keyword evidence="6 8" id="KW-0012">Acyltransferase</keyword>
<feature type="binding site" evidence="8">
    <location>
        <position position="113"/>
    </location>
    <ligand>
        <name>Fe cation</name>
        <dbReference type="ChEBI" id="CHEBI:24875"/>
    </ligand>
</feature>
<feature type="binding site" evidence="8">
    <location>
        <position position="109"/>
    </location>
    <ligand>
        <name>Fe cation</name>
        <dbReference type="ChEBI" id="CHEBI:24875"/>
    </ligand>
</feature>
<evidence type="ECO:0000259" key="9">
    <source>
        <dbReference type="Pfam" id="PF00814"/>
    </source>
</evidence>
<sequence>MTLVLGIESTAHTFGVGIASEDGILVNINDTYTPPQGVGIHPRVAADHHVTVGPRILNEALRRLGIGIRDIDAVAFSMGPGLGPALRVGATLARAIAIKFGKPLVPVHHGVAHVEVARWSVRFRDPLVLLVSGGHTMVIAHSGRSYGVFGETIDMAVGNALDYFARSVGLPNPGVPHLEECAEKGSKYIPLPYTVKGQDVSFSGLVEEALRLVRRGVALPDVCLSLVETAYSMLGEVVERGLALTGKRELLLAGGVARSRRLRSIMEWIANEFNAKLGIVPPEYAGDNGGMIALTGLLAYKSGITIDPTEAVTKQRWRLDEVETPWFGKEPWFSK</sequence>
<keyword evidence="2 8" id="KW-0808">Transferase</keyword>
<evidence type="ECO:0000256" key="4">
    <source>
        <dbReference type="ARBA" id="ARBA00022723"/>
    </source>
</evidence>
<comment type="catalytic activity">
    <reaction evidence="7 8">
        <text>L-threonylcarbamoyladenylate + adenosine(37) in tRNA = N(6)-L-threonylcarbamoyladenosine(37) in tRNA + AMP + H(+)</text>
        <dbReference type="Rhea" id="RHEA:37059"/>
        <dbReference type="Rhea" id="RHEA-COMP:10162"/>
        <dbReference type="Rhea" id="RHEA-COMP:10163"/>
        <dbReference type="ChEBI" id="CHEBI:15378"/>
        <dbReference type="ChEBI" id="CHEBI:73682"/>
        <dbReference type="ChEBI" id="CHEBI:74411"/>
        <dbReference type="ChEBI" id="CHEBI:74418"/>
        <dbReference type="ChEBI" id="CHEBI:456215"/>
        <dbReference type="EC" id="2.3.1.234"/>
    </reaction>
</comment>
<keyword evidence="10" id="KW-0378">Hydrolase</keyword>
<dbReference type="Gene3D" id="3.30.420.40">
    <property type="match status" value="2"/>
</dbReference>
<evidence type="ECO:0000256" key="2">
    <source>
        <dbReference type="ARBA" id="ARBA00022679"/>
    </source>
</evidence>
<proteinExistence type="inferred from homology"/>
<keyword evidence="4 8" id="KW-0479">Metal-binding</keyword>
<dbReference type="KEGG" id="vdi:Vdis_2435"/>
<dbReference type="NCBIfam" id="TIGR03722">
    <property type="entry name" value="arch_KAE1"/>
    <property type="match status" value="1"/>
</dbReference>
<feature type="binding site" evidence="8">
    <location>
        <position position="179"/>
    </location>
    <ligand>
        <name>substrate</name>
    </ligand>
</feature>
<evidence type="ECO:0000256" key="8">
    <source>
        <dbReference type="HAMAP-Rule" id="MF_01446"/>
    </source>
</evidence>
<keyword evidence="3 8" id="KW-0819">tRNA processing</keyword>
<dbReference type="GO" id="GO:0000408">
    <property type="term" value="C:EKC/KEOPS complex"/>
    <property type="evidence" value="ECO:0007669"/>
    <property type="project" value="InterPro"/>
</dbReference>
<dbReference type="PANTHER" id="PTHR11735:SF14">
    <property type="entry name" value="TRNA N6-ADENOSINE THREONYLCARBAMOYLTRANSFERASE"/>
    <property type="match status" value="1"/>
</dbReference>
<dbReference type="GO" id="GO:0006508">
    <property type="term" value="P:proteolysis"/>
    <property type="evidence" value="ECO:0007669"/>
    <property type="project" value="UniProtKB-KW"/>
</dbReference>
<dbReference type="InterPro" id="IPR017860">
    <property type="entry name" value="Peptidase_M22_CS"/>
</dbReference>
<comment type="function">
    <text evidence="8">Required for the formation of a threonylcarbamoyl group on adenosine at position 37 (t(6)A37) in tRNAs that read codons beginning with adenine. Is probably involved in the transfer of the threonylcarbamoyl moiety of threonylcarbamoyl-AMP (TC-AMP) to the N6 group of A37.</text>
</comment>
<dbReference type="HAMAP" id="MF_01446">
    <property type="entry name" value="Kae1"/>
    <property type="match status" value="1"/>
</dbReference>
<dbReference type="GO" id="GO:0005506">
    <property type="term" value="F:iron ion binding"/>
    <property type="evidence" value="ECO:0007669"/>
    <property type="project" value="UniProtKB-UniRule"/>
</dbReference>
<dbReference type="GO" id="GO:0002949">
    <property type="term" value="P:tRNA threonylcarbamoyladenosine modification"/>
    <property type="evidence" value="ECO:0007669"/>
    <property type="project" value="UniProtKB-UniRule"/>
</dbReference>
<feature type="binding site" evidence="8">
    <location>
        <position position="162"/>
    </location>
    <ligand>
        <name>substrate</name>
    </ligand>
</feature>
<keyword evidence="10" id="KW-0645">Protease</keyword>
<dbReference type="RefSeq" id="WP_013337526.1">
    <property type="nucleotide sequence ID" value="NC_014537.1"/>
</dbReference>
<keyword evidence="1 8" id="KW-0963">Cytoplasm</keyword>
<organism evidence="10 11">
    <name type="scientific">Vulcanisaeta distributa (strain DSM 14429 / JCM 11212 / NBRC 100878 / IC-017)</name>
    <dbReference type="NCBI Taxonomy" id="572478"/>
    <lineage>
        <taxon>Archaea</taxon>
        <taxon>Thermoproteota</taxon>
        <taxon>Thermoprotei</taxon>
        <taxon>Thermoproteales</taxon>
        <taxon>Thermoproteaceae</taxon>
        <taxon>Vulcanisaeta</taxon>
    </lineage>
</organism>
<dbReference type="PRINTS" id="PR00789">
    <property type="entry name" value="OSIALOPTASE"/>
</dbReference>
<comment type="cofactor">
    <cofactor evidence="8">
        <name>Fe(2+)</name>
        <dbReference type="ChEBI" id="CHEBI:29033"/>
    </cofactor>
    <text evidence="8">Binds 1 Fe(2+) ion per subunit.</text>
</comment>
<comment type="subcellular location">
    <subcellularLocation>
        <location evidence="8">Cytoplasm</location>
    </subcellularLocation>
</comment>
<dbReference type="GO" id="GO:0005737">
    <property type="term" value="C:cytoplasm"/>
    <property type="evidence" value="ECO:0007669"/>
    <property type="project" value="UniProtKB-SubCell"/>
</dbReference>
<dbReference type="InterPro" id="IPR034680">
    <property type="entry name" value="Kae1_archaea_euk"/>
</dbReference>
<dbReference type="Proteomes" id="UP000006681">
    <property type="component" value="Chromosome"/>
</dbReference>
<dbReference type="GO" id="GO:0061711">
    <property type="term" value="F:tRNA N(6)-L-threonylcarbamoyladenine synthase activity"/>
    <property type="evidence" value="ECO:0007669"/>
    <property type="project" value="UniProtKB-EC"/>
</dbReference>
<reference evidence="11" key="2">
    <citation type="journal article" date="2010" name="Stand. Genomic Sci.">
        <title>Complete genome sequence of Vulcanisaeta distributa type strain (IC-017T).</title>
        <authorList>
            <person name="Mavromatis K."/>
            <person name="Sikorski J."/>
            <person name="Pabst E."/>
            <person name="Teshima H."/>
            <person name="Lapidus A."/>
            <person name="Lucas S."/>
            <person name="Nolan M."/>
            <person name="Glavina Del Rio T."/>
            <person name="Cheng J."/>
            <person name="Bruce D."/>
            <person name="Goodwin L."/>
            <person name="Pitluck S."/>
            <person name="Liolios K."/>
            <person name="Ivanova N."/>
            <person name="Mikhailova N."/>
            <person name="Pati A."/>
            <person name="Chen A."/>
            <person name="Palaniappan K."/>
            <person name="Land M."/>
            <person name="Hauser L."/>
            <person name="Chang Y."/>
            <person name="Jeffries C."/>
            <person name="Rohde M."/>
            <person name="Spring S."/>
            <person name="Goker M."/>
            <person name="Wirth R."/>
            <person name="Woyke T."/>
            <person name="Bristow J."/>
            <person name="Eisen J."/>
            <person name="Markowitz V."/>
            <person name="Hugenholtz P."/>
            <person name="Klenk H."/>
            <person name="Kyrpides N."/>
        </authorList>
    </citation>
    <scope>NUCLEOTIDE SEQUENCE [LARGE SCALE GENOMIC DNA]</scope>
    <source>
        <strain evidence="11">DSM 14429 / JCM 11212 / NBRC 100878 / IC-017</strain>
    </source>
</reference>
<evidence type="ECO:0000256" key="7">
    <source>
        <dbReference type="ARBA" id="ARBA00048117"/>
    </source>
</evidence>
<dbReference type="AlphaFoldDB" id="E1QRI7"/>
<dbReference type="SUPFAM" id="SSF53067">
    <property type="entry name" value="Actin-like ATPase domain"/>
    <property type="match status" value="1"/>
</dbReference>